<name>A0AAD7TRN7_9APHY</name>
<evidence type="ECO:0000313" key="2">
    <source>
        <dbReference type="EMBL" id="KAJ8475212.1"/>
    </source>
</evidence>
<reference evidence="2" key="1">
    <citation type="submission" date="2022-11" db="EMBL/GenBank/DDBJ databases">
        <title>Genome Sequence of Cubamyces cubensis.</title>
        <authorList>
            <person name="Buettner E."/>
        </authorList>
    </citation>
    <scope>NUCLEOTIDE SEQUENCE</scope>
    <source>
        <strain evidence="2">MPL-01</strain>
    </source>
</reference>
<dbReference type="Proteomes" id="UP001215151">
    <property type="component" value="Unassembled WGS sequence"/>
</dbReference>
<accession>A0AAD7TRN7</accession>
<proteinExistence type="predicted"/>
<feature type="region of interest" description="Disordered" evidence="1">
    <location>
        <begin position="14"/>
        <end position="104"/>
    </location>
</feature>
<keyword evidence="3" id="KW-1185">Reference proteome</keyword>
<evidence type="ECO:0000256" key="1">
    <source>
        <dbReference type="SAM" id="MobiDB-lite"/>
    </source>
</evidence>
<evidence type="ECO:0000313" key="3">
    <source>
        <dbReference type="Proteomes" id="UP001215151"/>
    </source>
</evidence>
<dbReference type="AlphaFoldDB" id="A0AAD7TRN7"/>
<sequence>MATRIPLFPVALPRIASTPLEDQSKSNELQSFHADPHVDENAAPLGDAGGDIAGLHNFDDFSHSPIDMSDAQTGVNEESDGDDSDAGEAEDVASDGESDEDSSDDMARFLAFANRSRASGSGLPAALAHLGRAVNSADDEDKETVSMFAVAVASVIKEDREIERMAIEIMRENDQEGSVSGSSADEPFEDASESQSVLRASLARMAAFRRLGVTRLDATATQGLSVAKLRRKGRSVPLRRQFLRYLCEIDVYTECSRFGIEYEEPLPYYD</sequence>
<dbReference type="EMBL" id="JAPEVG010000165">
    <property type="protein sequence ID" value="KAJ8475212.1"/>
    <property type="molecule type" value="Genomic_DNA"/>
</dbReference>
<feature type="compositionally biased region" description="Acidic residues" evidence="1">
    <location>
        <begin position="77"/>
        <end position="104"/>
    </location>
</feature>
<comment type="caution">
    <text evidence="2">The sequence shown here is derived from an EMBL/GenBank/DDBJ whole genome shotgun (WGS) entry which is preliminary data.</text>
</comment>
<protein>
    <submittedName>
        <fullName evidence="2">Uncharacterized protein</fullName>
    </submittedName>
</protein>
<gene>
    <name evidence="2" type="ORF">ONZ51_g6688</name>
</gene>
<organism evidence="2 3">
    <name type="scientific">Trametes cubensis</name>
    <dbReference type="NCBI Taxonomy" id="1111947"/>
    <lineage>
        <taxon>Eukaryota</taxon>
        <taxon>Fungi</taxon>
        <taxon>Dikarya</taxon>
        <taxon>Basidiomycota</taxon>
        <taxon>Agaricomycotina</taxon>
        <taxon>Agaricomycetes</taxon>
        <taxon>Polyporales</taxon>
        <taxon>Polyporaceae</taxon>
        <taxon>Trametes</taxon>
    </lineage>
</organism>